<dbReference type="PANTHER" id="PTHR14939">
    <property type="entry name" value="F-BOX ONLY PROTEIN 22"/>
    <property type="match status" value="1"/>
</dbReference>
<keyword evidence="9" id="KW-1185">Reference proteome</keyword>
<dbReference type="EMBL" id="JAGSOG010000113">
    <property type="protein sequence ID" value="MBR7835861.1"/>
    <property type="molecule type" value="Genomic_DNA"/>
</dbReference>
<accession>A0A941ER68</accession>
<dbReference type="InterPro" id="IPR016741">
    <property type="entry name" value="UCP018953"/>
</dbReference>
<dbReference type="SMART" id="SM01204">
    <property type="entry name" value="FIST_C"/>
    <property type="match status" value="1"/>
</dbReference>
<sequence>MSRFGAALAADPDAERAARRAAHGALGRVAGAPDLVVVTAAVADPDSADQVAAAVAEQVAATGNENCAVVGAMAEGVMGESSLGDAADGDGMPGRGRTSVAVWAARLPGTRVRAFRLHSHRVSRPFEEDLAAGPANGTMAVGGLPEPWPDERVALLFADPYSFPVHGFLARCNALLPQLPFVGGLAPGPAGYGSARLLLGSEAYATGAVGVLLGGELNAAIAVSQGCRAIGPAMTVTEAEGDLLLGLAGRPAYRRLREILAEQKPEVRAQAATGLHIGIALNEYVDEHESGDFLIRGVVGLDPETDGIRVGEPVEIGQTVRFQVRDAASAAEGLRTVLRAARARPGYETIGGALLVSCNGRAAGLFPEPFGAGHDLHTVCSELGTAAVAGFFGSGEIGPVGGRNHLHGYTASVLAFADGD</sequence>
<keyword evidence="2" id="KW-1003">Cell membrane</keyword>
<protein>
    <submittedName>
        <fullName evidence="8">FIST C-terminal domain-containing protein</fullName>
    </submittedName>
</protein>
<feature type="domain" description="FIST" evidence="6">
    <location>
        <begin position="32"/>
        <end position="251"/>
    </location>
</feature>
<proteinExistence type="predicted"/>
<feature type="domain" description="FIST C-domain" evidence="7">
    <location>
        <begin position="252"/>
        <end position="400"/>
    </location>
</feature>
<evidence type="ECO:0000313" key="9">
    <source>
        <dbReference type="Proteomes" id="UP000675781"/>
    </source>
</evidence>
<evidence type="ECO:0000259" key="6">
    <source>
        <dbReference type="SMART" id="SM00897"/>
    </source>
</evidence>
<dbReference type="RefSeq" id="WP_212530352.1">
    <property type="nucleotide sequence ID" value="NZ_JAGSOG010000113.1"/>
</dbReference>
<dbReference type="Pfam" id="PF10442">
    <property type="entry name" value="FIST_C"/>
    <property type="match status" value="1"/>
</dbReference>
<evidence type="ECO:0000256" key="2">
    <source>
        <dbReference type="ARBA" id="ARBA00022475"/>
    </source>
</evidence>
<evidence type="ECO:0000256" key="1">
    <source>
        <dbReference type="ARBA" id="ARBA00004651"/>
    </source>
</evidence>
<comment type="subcellular location">
    <subcellularLocation>
        <location evidence="1">Cell membrane</location>
        <topology evidence="1">Multi-pass membrane protein</topology>
    </subcellularLocation>
</comment>
<keyword evidence="4" id="KW-1133">Transmembrane helix</keyword>
<name>A0A941ER68_9ACTN</name>
<keyword evidence="5" id="KW-0472">Membrane</keyword>
<organism evidence="8 9">
    <name type="scientific">Actinospica durhamensis</name>
    <dbReference type="NCBI Taxonomy" id="1508375"/>
    <lineage>
        <taxon>Bacteria</taxon>
        <taxon>Bacillati</taxon>
        <taxon>Actinomycetota</taxon>
        <taxon>Actinomycetes</taxon>
        <taxon>Catenulisporales</taxon>
        <taxon>Actinospicaceae</taxon>
        <taxon>Actinospica</taxon>
    </lineage>
</organism>
<dbReference type="PANTHER" id="PTHR14939:SF5">
    <property type="entry name" value="F-BOX ONLY PROTEIN 22"/>
    <property type="match status" value="1"/>
</dbReference>
<dbReference type="Pfam" id="PF08495">
    <property type="entry name" value="FIST"/>
    <property type="match status" value="1"/>
</dbReference>
<reference evidence="8" key="1">
    <citation type="submission" date="2021-04" db="EMBL/GenBank/DDBJ databases">
        <title>Genome based classification of Actinospica acidithermotolerans sp. nov., an actinobacterium isolated from an Indonesian hot spring.</title>
        <authorList>
            <person name="Kusuma A.B."/>
            <person name="Putra K.E."/>
            <person name="Nafisah S."/>
            <person name="Loh J."/>
            <person name="Nouioui I."/>
            <person name="Goodfellow M."/>
        </authorList>
    </citation>
    <scope>NUCLEOTIDE SEQUENCE</scope>
    <source>
        <strain evidence="8">CSCA 57</strain>
    </source>
</reference>
<evidence type="ECO:0000256" key="4">
    <source>
        <dbReference type="ARBA" id="ARBA00022989"/>
    </source>
</evidence>
<dbReference type="SMART" id="SM00897">
    <property type="entry name" value="FIST"/>
    <property type="match status" value="1"/>
</dbReference>
<dbReference type="InterPro" id="IPR013702">
    <property type="entry name" value="FIST_domain_N"/>
</dbReference>
<dbReference type="AlphaFoldDB" id="A0A941ER68"/>
<keyword evidence="3" id="KW-0812">Transmembrane</keyword>
<dbReference type="Proteomes" id="UP000675781">
    <property type="component" value="Unassembled WGS sequence"/>
</dbReference>
<dbReference type="InterPro" id="IPR019494">
    <property type="entry name" value="FIST_C"/>
</dbReference>
<evidence type="ECO:0000256" key="3">
    <source>
        <dbReference type="ARBA" id="ARBA00022692"/>
    </source>
</evidence>
<dbReference type="GO" id="GO:0005886">
    <property type="term" value="C:plasma membrane"/>
    <property type="evidence" value="ECO:0007669"/>
    <property type="project" value="UniProtKB-SubCell"/>
</dbReference>
<gene>
    <name evidence="8" type="ORF">KDL01_21485</name>
</gene>
<comment type="caution">
    <text evidence="8">The sequence shown here is derived from an EMBL/GenBank/DDBJ whole genome shotgun (WGS) entry which is preliminary data.</text>
</comment>
<evidence type="ECO:0000256" key="5">
    <source>
        <dbReference type="ARBA" id="ARBA00023136"/>
    </source>
</evidence>
<evidence type="ECO:0000313" key="8">
    <source>
        <dbReference type="EMBL" id="MBR7835861.1"/>
    </source>
</evidence>
<dbReference type="PIRSF" id="PIRSF018953">
    <property type="entry name" value="UCP018953"/>
    <property type="match status" value="1"/>
</dbReference>
<evidence type="ECO:0000259" key="7">
    <source>
        <dbReference type="SMART" id="SM01204"/>
    </source>
</evidence>